<organism evidence="3 4">
    <name type="scientific">Acinetobacter modestus</name>
    <dbReference type="NCBI Taxonomy" id="1776740"/>
    <lineage>
        <taxon>Bacteria</taxon>
        <taxon>Pseudomonadati</taxon>
        <taxon>Pseudomonadota</taxon>
        <taxon>Gammaproteobacteria</taxon>
        <taxon>Moraxellales</taxon>
        <taxon>Moraxellaceae</taxon>
        <taxon>Acinetobacter</taxon>
    </lineage>
</organism>
<evidence type="ECO:0000313" key="3">
    <source>
        <dbReference type="EMBL" id="ENU27742.1"/>
    </source>
</evidence>
<dbReference type="GeneID" id="92834457"/>
<reference evidence="3 4" key="2">
    <citation type="journal article" date="2016" name="Int. J. Syst. Evol. Microbiol.">
        <title>Taxonomy of haemolytic and/or proteolytic strains of the genus Acinetobacter with the proposal of Acinetobacter courvalinii sp. nov. (genomic species 14 sensu Bouvet &amp; Jeanjean), Acinetobacter dispersus sp. nov. (genomic species 17), Acinetobacter modestus sp. nov., Acinetobacter proteolyticus sp. nov. and Acinetobacter vivianii sp. nov.</title>
        <authorList>
            <person name="Nemec A."/>
            <person name="Radolfova-Krizova L."/>
            <person name="Maixnerova M."/>
            <person name="Vrestiakova E."/>
            <person name="Jezek P."/>
            <person name="Sedo O."/>
        </authorList>
    </citation>
    <scope>NUCLEOTIDE SEQUENCE [LARGE SCALE GENOMIC DNA]</scope>
    <source>
        <strain evidence="3 4">NIPH 236</strain>
    </source>
</reference>
<sequence>MNKTISILIMSLCCVMAAENTFASPAQKKSVKELIKLSDLENLLHSSLDEMQPALDSEAENMLLKILGKERLTTNQEHLVLVELSQLLKDTSSKMFMRPETLQAIEQIYAETLSEEEVQAYLKFLRTPEGKSINQKNLTISSNVFQYMNSLSQRTLNDPEQNLKLKEQLLSIIKPLIQDE</sequence>
<keyword evidence="4" id="KW-1185">Reference proteome</keyword>
<comment type="caution">
    <text evidence="3">The sequence shown here is derived from an EMBL/GenBank/DDBJ whole genome shotgun (WGS) entry which is preliminary data.</text>
</comment>
<dbReference type="InterPro" id="IPR018637">
    <property type="entry name" value="DUF2059"/>
</dbReference>
<feature type="domain" description="DUF2059" evidence="2">
    <location>
        <begin position="103"/>
        <end position="153"/>
    </location>
</feature>
<gene>
    <name evidence="3" type="ORF">F992_01039</name>
</gene>
<proteinExistence type="predicted"/>
<dbReference type="RefSeq" id="WP_004660451.1">
    <property type="nucleotide sequence ID" value="NZ_BMDV01000011.1"/>
</dbReference>
<evidence type="ECO:0000259" key="2">
    <source>
        <dbReference type="Pfam" id="PF09832"/>
    </source>
</evidence>
<dbReference type="Pfam" id="PF09832">
    <property type="entry name" value="DUF2059"/>
    <property type="match status" value="1"/>
</dbReference>
<dbReference type="Proteomes" id="UP000013190">
    <property type="component" value="Unassembled WGS sequence"/>
</dbReference>
<keyword evidence="1" id="KW-0732">Signal</keyword>
<dbReference type="EMBL" id="APOJ01000018">
    <property type="protein sequence ID" value="ENU27742.1"/>
    <property type="molecule type" value="Genomic_DNA"/>
</dbReference>
<protein>
    <recommendedName>
        <fullName evidence="2">DUF2059 domain-containing protein</fullName>
    </recommendedName>
</protein>
<feature type="signal peptide" evidence="1">
    <location>
        <begin position="1"/>
        <end position="23"/>
    </location>
</feature>
<accession>A0ABN0JR50</accession>
<feature type="chain" id="PRO_5045589563" description="DUF2059 domain-containing protein" evidence="1">
    <location>
        <begin position="24"/>
        <end position="180"/>
    </location>
</feature>
<evidence type="ECO:0000313" key="4">
    <source>
        <dbReference type="Proteomes" id="UP000013190"/>
    </source>
</evidence>
<name>A0ABN0JR50_9GAMM</name>
<reference evidence="4" key="1">
    <citation type="submission" date="2013-02" db="EMBL/GenBank/DDBJ databases">
        <title>The Genome Sequence of Acinetobacter sp. NIPH 236.</title>
        <authorList>
            <consortium name="The Broad Institute Genome Sequencing Platform"/>
            <consortium name="The Broad Institute Genome Sequencing Center for Infectious Disease"/>
            <person name="Cerqueira G."/>
            <person name="Feldgarden M."/>
            <person name="Courvalin P."/>
            <person name="Perichon B."/>
            <person name="Grillot-Courvalin C."/>
            <person name="Clermont D."/>
            <person name="Rocha E."/>
            <person name="Yoon E.-J."/>
            <person name="Nemec A."/>
            <person name="Walker B."/>
            <person name="Young S.K."/>
            <person name="Zeng Q."/>
            <person name="Gargeya S."/>
            <person name="Fitzgerald M."/>
            <person name="Haas B."/>
            <person name="Abouelleil A."/>
            <person name="Alvarado L."/>
            <person name="Arachchi H.M."/>
            <person name="Berlin A.M."/>
            <person name="Chapman S.B."/>
            <person name="Dewar J."/>
            <person name="Goldberg J."/>
            <person name="Griggs A."/>
            <person name="Gujja S."/>
            <person name="Hansen M."/>
            <person name="Howarth C."/>
            <person name="Imamovic A."/>
            <person name="Larimer J."/>
            <person name="McCowan C."/>
            <person name="Murphy C."/>
            <person name="Neiman D."/>
            <person name="Pearson M."/>
            <person name="Priest M."/>
            <person name="Roberts A."/>
            <person name="Saif S."/>
            <person name="Shea T."/>
            <person name="Sisk P."/>
            <person name="Sykes S."/>
            <person name="Wortman J."/>
            <person name="Nusbaum C."/>
            <person name="Birren B."/>
        </authorList>
    </citation>
    <scope>NUCLEOTIDE SEQUENCE [LARGE SCALE GENOMIC DNA]</scope>
    <source>
        <strain evidence="4">NIPH 236</strain>
    </source>
</reference>
<evidence type="ECO:0000256" key="1">
    <source>
        <dbReference type="SAM" id="SignalP"/>
    </source>
</evidence>